<protein>
    <submittedName>
        <fullName evidence="1">Uncharacterized protein</fullName>
    </submittedName>
</protein>
<proteinExistence type="predicted"/>
<comment type="caution">
    <text evidence="1">The sequence shown here is derived from an EMBL/GenBank/DDBJ whole genome shotgun (WGS) entry which is preliminary data.</text>
</comment>
<reference evidence="2" key="1">
    <citation type="journal article" date="2015" name="Nat. Genet.">
        <title>The genome and transcriptome of the zoonotic hookworm Ancylostoma ceylanicum identify infection-specific gene families.</title>
        <authorList>
            <person name="Schwarz E.M."/>
            <person name="Hu Y."/>
            <person name="Antoshechkin I."/>
            <person name="Miller M.M."/>
            <person name="Sternberg P.W."/>
            <person name="Aroian R.V."/>
        </authorList>
    </citation>
    <scope>NUCLEOTIDE SEQUENCE</scope>
    <source>
        <strain evidence="2">HY135</strain>
    </source>
</reference>
<keyword evidence="2" id="KW-1185">Reference proteome</keyword>
<evidence type="ECO:0000313" key="1">
    <source>
        <dbReference type="EMBL" id="EYC13478.1"/>
    </source>
</evidence>
<name>A0A016UFV5_9BILA</name>
<organism evidence="1 2">
    <name type="scientific">Ancylostoma ceylanicum</name>
    <dbReference type="NCBI Taxonomy" id="53326"/>
    <lineage>
        <taxon>Eukaryota</taxon>
        <taxon>Metazoa</taxon>
        <taxon>Ecdysozoa</taxon>
        <taxon>Nematoda</taxon>
        <taxon>Chromadorea</taxon>
        <taxon>Rhabditida</taxon>
        <taxon>Rhabditina</taxon>
        <taxon>Rhabditomorpha</taxon>
        <taxon>Strongyloidea</taxon>
        <taxon>Ancylostomatidae</taxon>
        <taxon>Ancylostomatinae</taxon>
        <taxon>Ancylostoma</taxon>
    </lineage>
</organism>
<dbReference type="EMBL" id="JARK01001379">
    <property type="protein sequence ID" value="EYC13478.1"/>
    <property type="molecule type" value="Genomic_DNA"/>
</dbReference>
<dbReference type="AlphaFoldDB" id="A0A016UFV5"/>
<evidence type="ECO:0000313" key="2">
    <source>
        <dbReference type="Proteomes" id="UP000024635"/>
    </source>
</evidence>
<sequence>MLLLRESKNRVLHRDAWVLHDFEKIVGFSRVSHGICIGFGDAWVLNGPMGVLPRTPTQARLDETIIHAKHTSPHAKSMQNPCKTRFKPCLRTGFCMGLAWDLHECA</sequence>
<accession>A0A016UFV5</accession>
<gene>
    <name evidence="1" type="primary">Acey_s0043.g734</name>
    <name evidence="1" type="ORF">Y032_0043g734</name>
</gene>
<dbReference type="Proteomes" id="UP000024635">
    <property type="component" value="Unassembled WGS sequence"/>
</dbReference>